<reference evidence="4" key="3">
    <citation type="submission" date="2020-12" db="UniProtKB">
        <authorList>
            <consortium name="EnsemblPlants"/>
        </authorList>
    </citation>
    <scope>IDENTIFICATION</scope>
</reference>
<keyword evidence="5" id="KW-1185">Reference proteome</keyword>
<dbReference type="Gene3D" id="1.10.287.110">
    <property type="entry name" value="DnaJ domain"/>
    <property type="match status" value="1"/>
</dbReference>
<protein>
    <recommendedName>
        <fullName evidence="2">J domain-containing protein</fullName>
    </recommendedName>
</protein>
<dbReference type="Proteomes" id="UP000006727">
    <property type="component" value="Chromosome 25"/>
</dbReference>
<dbReference type="PROSITE" id="PS00636">
    <property type="entry name" value="DNAJ_1"/>
    <property type="match status" value="1"/>
</dbReference>
<keyword evidence="1" id="KW-0812">Transmembrane</keyword>
<dbReference type="PaxDb" id="3218-PP1S57_179V6.1"/>
<keyword evidence="1" id="KW-1133">Transmembrane helix</keyword>
<dbReference type="PANTHER" id="PTHR43096:SF58">
    <property type="entry name" value="CHAPERONE DNAJ-DOMAIN SUPERFAMILY PROTEIN"/>
    <property type="match status" value="1"/>
</dbReference>
<dbReference type="EnsemblPlants" id="Pp3c25_13250V3.5">
    <property type="protein sequence ID" value="Pp3c25_13250V3.5"/>
    <property type="gene ID" value="Pp3c25_13250"/>
</dbReference>
<feature type="domain" description="J" evidence="2">
    <location>
        <begin position="183"/>
        <end position="247"/>
    </location>
</feature>
<evidence type="ECO:0000259" key="2">
    <source>
        <dbReference type="PROSITE" id="PS50076"/>
    </source>
</evidence>
<dbReference type="SMART" id="SM00271">
    <property type="entry name" value="DnaJ"/>
    <property type="match status" value="1"/>
</dbReference>
<dbReference type="Gramene" id="Pp3c25_13250V3.1">
    <property type="protein sequence ID" value="Pp3c25_13250V3.1"/>
    <property type="gene ID" value="Pp3c25_13250"/>
</dbReference>
<dbReference type="AlphaFoldDB" id="A9S939"/>
<dbReference type="STRING" id="3218.A9S939"/>
<dbReference type="RefSeq" id="XP_024365435.1">
    <property type="nucleotide sequence ID" value="XM_024509667.2"/>
</dbReference>
<reference evidence="3 5" key="2">
    <citation type="journal article" date="2018" name="Plant J.">
        <title>The Physcomitrella patens chromosome-scale assembly reveals moss genome structure and evolution.</title>
        <authorList>
            <person name="Lang D."/>
            <person name="Ullrich K.K."/>
            <person name="Murat F."/>
            <person name="Fuchs J."/>
            <person name="Jenkins J."/>
            <person name="Haas F.B."/>
            <person name="Piednoel M."/>
            <person name="Gundlach H."/>
            <person name="Van Bel M."/>
            <person name="Meyberg R."/>
            <person name="Vives C."/>
            <person name="Morata J."/>
            <person name="Symeonidi A."/>
            <person name="Hiss M."/>
            <person name="Muchero W."/>
            <person name="Kamisugi Y."/>
            <person name="Saleh O."/>
            <person name="Blanc G."/>
            <person name="Decker E.L."/>
            <person name="van Gessel N."/>
            <person name="Grimwood J."/>
            <person name="Hayes R.D."/>
            <person name="Graham S.W."/>
            <person name="Gunter L.E."/>
            <person name="McDaniel S.F."/>
            <person name="Hoernstein S.N.W."/>
            <person name="Larsson A."/>
            <person name="Li F.W."/>
            <person name="Perroud P.F."/>
            <person name="Phillips J."/>
            <person name="Ranjan P."/>
            <person name="Rokshar D.S."/>
            <person name="Rothfels C.J."/>
            <person name="Schneider L."/>
            <person name="Shu S."/>
            <person name="Stevenson D.W."/>
            <person name="Thummler F."/>
            <person name="Tillich M."/>
            <person name="Villarreal Aguilar J.C."/>
            <person name="Widiez T."/>
            <person name="Wong G.K."/>
            <person name="Wymore A."/>
            <person name="Zhang Y."/>
            <person name="Zimmer A.D."/>
            <person name="Quatrano R.S."/>
            <person name="Mayer K.F.X."/>
            <person name="Goodstein D."/>
            <person name="Casacuberta J.M."/>
            <person name="Vandepoele K."/>
            <person name="Reski R."/>
            <person name="Cuming A.C."/>
            <person name="Tuskan G.A."/>
            <person name="Maumus F."/>
            <person name="Salse J."/>
            <person name="Schmutz J."/>
            <person name="Rensing S.A."/>
        </authorList>
    </citation>
    <scope>NUCLEOTIDE SEQUENCE [LARGE SCALE GENOMIC DNA]</scope>
    <source>
        <strain evidence="4 5">cv. Gransden 2004</strain>
    </source>
</reference>
<dbReference type="InterPro" id="IPR001623">
    <property type="entry name" value="DnaJ_domain"/>
</dbReference>
<accession>A9S939</accession>
<feature type="transmembrane region" description="Helical" evidence="1">
    <location>
        <begin position="391"/>
        <end position="413"/>
    </location>
</feature>
<organism evidence="3">
    <name type="scientific">Physcomitrium patens</name>
    <name type="common">Spreading-leaved earth moss</name>
    <name type="synonym">Physcomitrella patens</name>
    <dbReference type="NCBI Taxonomy" id="3218"/>
    <lineage>
        <taxon>Eukaryota</taxon>
        <taxon>Viridiplantae</taxon>
        <taxon>Streptophyta</taxon>
        <taxon>Embryophyta</taxon>
        <taxon>Bryophyta</taxon>
        <taxon>Bryophytina</taxon>
        <taxon>Bryopsida</taxon>
        <taxon>Funariidae</taxon>
        <taxon>Funariales</taxon>
        <taxon>Funariaceae</taxon>
        <taxon>Physcomitrium</taxon>
    </lineage>
</organism>
<dbReference type="PRINTS" id="PR00625">
    <property type="entry name" value="JDOMAIN"/>
</dbReference>
<dbReference type="Gramene" id="Pp3c25_13250V3.5">
    <property type="protein sequence ID" value="Pp3c25_13250V3.5"/>
    <property type="gene ID" value="Pp3c25_13250"/>
</dbReference>
<evidence type="ECO:0000256" key="1">
    <source>
        <dbReference type="SAM" id="Phobius"/>
    </source>
</evidence>
<evidence type="ECO:0000313" key="4">
    <source>
        <dbReference type="EnsemblPlants" id="Pp3c25_13250V3.1"/>
    </source>
</evidence>
<gene>
    <name evidence="4" type="primary">LOC112277416</name>
    <name evidence="3" type="ORF">PHYPA_029907</name>
</gene>
<dbReference type="PANTHER" id="PTHR43096">
    <property type="entry name" value="DNAJ HOMOLOG 1, MITOCHONDRIAL-RELATED"/>
    <property type="match status" value="1"/>
</dbReference>
<dbReference type="Pfam" id="PF00226">
    <property type="entry name" value="DnaJ"/>
    <property type="match status" value="1"/>
</dbReference>
<dbReference type="Gramene" id="Pp3c25_13250V3.6">
    <property type="protein sequence ID" value="Pp3c25_13250V3.6"/>
    <property type="gene ID" value="Pp3c25_13250"/>
</dbReference>
<evidence type="ECO:0000313" key="5">
    <source>
        <dbReference type="Proteomes" id="UP000006727"/>
    </source>
</evidence>
<dbReference type="EnsemblPlants" id="Pp3c25_13250V3.1">
    <property type="protein sequence ID" value="Pp3c25_13250V3.1"/>
    <property type="gene ID" value="Pp3c25_13250"/>
</dbReference>
<dbReference type="GO" id="GO:0005737">
    <property type="term" value="C:cytoplasm"/>
    <property type="evidence" value="ECO:0000318"/>
    <property type="project" value="GO_Central"/>
</dbReference>
<reference evidence="3 5" key="1">
    <citation type="journal article" date="2008" name="Science">
        <title>The Physcomitrella genome reveals evolutionary insights into the conquest of land by plants.</title>
        <authorList>
            <person name="Rensing S."/>
            <person name="Lang D."/>
            <person name="Zimmer A."/>
            <person name="Terry A."/>
            <person name="Salamov A."/>
            <person name="Shapiro H."/>
            <person name="Nishiyama T."/>
            <person name="Perroud P.-F."/>
            <person name="Lindquist E."/>
            <person name="Kamisugi Y."/>
            <person name="Tanahashi T."/>
            <person name="Sakakibara K."/>
            <person name="Fujita T."/>
            <person name="Oishi K."/>
            <person name="Shin-I T."/>
            <person name="Kuroki Y."/>
            <person name="Toyoda A."/>
            <person name="Suzuki Y."/>
            <person name="Hashimoto A."/>
            <person name="Yamaguchi K."/>
            <person name="Sugano A."/>
            <person name="Kohara Y."/>
            <person name="Fujiyama A."/>
            <person name="Anterola A."/>
            <person name="Aoki S."/>
            <person name="Ashton N."/>
            <person name="Barbazuk W.B."/>
            <person name="Barker E."/>
            <person name="Bennetzen J."/>
            <person name="Bezanilla M."/>
            <person name="Blankenship R."/>
            <person name="Cho S.H."/>
            <person name="Dutcher S."/>
            <person name="Estelle M."/>
            <person name="Fawcett J.A."/>
            <person name="Gundlach H."/>
            <person name="Hanada K."/>
            <person name="Heyl A."/>
            <person name="Hicks K.A."/>
            <person name="Hugh J."/>
            <person name="Lohr M."/>
            <person name="Mayer K."/>
            <person name="Melkozernov A."/>
            <person name="Murata T."/>
            <person name="Nelson D."/>
            <person name="Pils B."/>
            <person name="Prigge M."/>
            <person name="Reiss B."/>
            <person name="Renner T."/>
            <person name="Rombauts S."/>
            <person name="Rushton P."/>
            <person name="Sanderfoot A."/>
            <person name="Schween G."/>
            <person name="Shiu S.-H."/>
            <person name="Stueber K."/>
            <person name="Theodoulou F.L."/>
            <person name="Tu H."/>
            <person name="Van de Peer Y."/>
            <person name="Verrier P.J."/>
            <person name="Waters E."/>
            <person name="Wood A."/>
            <person name="Yang L."/>
            <person name="Cove D."/>
            <person name="Cuming A."/>
            <person name="Hasebe M."/>
            <person name="Lucas S."/>
            <person name="Mishler D.B."/>
            <person name="Reski R."/>
            <person name="Grigoriev I."/>
            <person name="Quatrano R.S."/>
            <person name="Boore J.L."/>
        </authorList>
    </citation>
    <scope>NUCLEOTIDE SEQUENCE [LARGE SCALE GENOMIC DNA]</scope>
    <source>
        <strain evidence="4 5">cv. Gransden 2004</strain>
    </source>
</reference>
<dbReference type="eggNOG" id="KOG0715">
    <property type="taxonomic scope" value="Eukaryota"/>
</dbReference>
<dbReference type="OrthoDB" id="376357at2759"/>
<dbReference type="KEGG" id="ppp:112277416"/>
<dbReference type="InterPro" id="IPR018253">
    <property type="entry name" value="DnaJ_domain_CS"/>
</dbReference>
<dbReference type="InterPro" id="IPR036869">
    <property type="entry name" value="J_dom_sf"/>
</dbReference>
<dbReference type="FunCoup" id="A9S939">
    <property type="interactions" value="118"/>
</dbReference>
<evidence type="ECO:0000313" key="3">
    <source>
        <dbReference type="EMBL" id="PNR27755.1"/>
    </source>
</evidence>
<dbReference type="PROSITE" id="PS50076">
    <property type="entry name" value="DNAJ_2"/>
    <property type="match status" value="1"/>
</dbReference>
<dbReference type="FunFam" id="1.10.287.110:FF:000255">
    <property type="entry name" value="Predicted protein"/>
    <property type="match status" value="1"/>
</dbReference>
<dbReference type="CDD" id="cd06257">
    <property type="entry name" value="DnaJ"/>
    <property type="match status" value="1"/>
</dbReference>
<proteinExistence type="predicted"/>
<feature type="transmembrane region" description="Helical" evidence="1">
    <location>
        <begin position="352"/>
        <end position="379"/>
    </location>
</feature>
<keyword evidence="1" id="KW-0472">Membrane</keyword>
<dbReference type="Gramene" id="Pp3c25_13250V3.7">
    <property type="protein sequence ID" value="Pp3c25_13250V3.7"/>
    <property type="gene ID" value="Pp3c25_13250"/>
</dbReference>
<dbReference type="GO" id="GO:0042026">
    <property type="term" value="P:protein refolding"/>
    <property type="evidence" value="ECO:0000318"/>
    <property type="project" value="GO_Central"/>
</dbReference>
<dbReference type="EnsemblPlants" id="Pp3c25_13250V3.7">
    <property type="protein sequence ID" value="Pp3c25_13250V3.7"/>
    <property type="gene ID" value="Pp3c25_13250"/>
</dbReference>
<dbReference type="EMBL" id="ABEU02000025">
    <property type="protein sequence ID" value="PNR27755.1"/>
    <property type="molecule type" value="Genomic_DNA"/>
</dbReference>
<feature type="transmembrane region" description="Helical" evidence="1">
    <location>
        <begin position="425"/>
        <end position="455"/>
    </location>
</feature>
<dbReference type="EnsemblPlants" id="Pp3c25_13250V3.6">
    <property type="protein sequence ID" value="Pp3c25_13250V3.6"/>
    <property type="gene ID" value="Pp3c25_13250"/>
</dbReference>
<dbReference type="SUPFAM" id="SSF46565">
    <property type="entry name" value="Chaperone J-domain"/>
    <property type="match status" value="1"/>
</dbReference>
<dbReference type="GeneID" id="112277416"/>
<name>A9S939_PHYPA</name>
<dbReference type="GO" id="GO:0051082">
    <property type="term" value="F:unfolded protein binding"/>
    <property type="evidence" value="ECO:0000318"/>
    <property type="project" value="GO_Central"/>
</dbReference>
<sequence>MEAIPYWSASADLSMYNSYTNSSQTSTLWKSEARVSRGLSGWKRVEGHMCLTPISGDFLKISSKIRLNCVYSIENVTIESCRLLLRIRGLSSSGKVNGVLSLLRKGIGGGISGRHSECGCCKARRELRFGSLSDSIDIKSWASIQVQGPRRPSNISRRWYFHKLRVRCDARREDDRGRQVVVDHYKVLGLRRQATASAIKLAYRQLARQFHPDVNKDADANEKFMSVRHAYEVLSDEASRKLYDSTLQEQVNISRRKQVYQRRERDIWTRTNHNRSQYRRGSYGNAEWGYSMNSYENEHSNMESYYYTYPSSSAFGTKKKKPFRYPSRGTSQEEEIKNQDSQVEWQSMGKEFLLFLWVVSAMWHALGAQIALGLLLGFLVLWKDFAVGYKLASGVACLMGGEKGLALMVVLIVSTRIFGRAYHTVAIILSLALWLGGGALKTVSLPHGAILLLVYKCIQLQRSGSTL</sequence>
<dbReference type="HOGENOM" id="CLU_587127_0_0_1"/>